<dbReference type="PANTHER" id="PTHR43415">
    <property type="entry name" value="SPERMIDINE N(1)-ACETYLTRANSFERASE"/>
    <property type="match status" value="1"/>
</dbReference>
<dbReference type="RefSeq" id="WP_311536114.1">
    <property type="nucleotide sequence ID" value="NZ_JAVRHQ010000027.1"/>
</dbReference>
<evidence type="ECO:0000313" key="3">
    <source>
        <dbReference type="Proteomes" id="UP001262889"/>
    </source>
</evidence>
<keyword evidence="3" id="KW-1185">Reference proteome</keyword>
<dbReference type="EMBL" id="JAVRHQ010000027">
    <property type="protein sequence ID" value="MDT0644500.1"/>
    <property type="molecule type" value="Genomic_DNA"/>
</dbReference>
<name>A0ABU3CET1_9FLAO</name>
<dbReference type="InterPro" id="IPR000182">
    <property type="entry name" value="GNAT_dom"/>
</dbReference>
<sequence>MLTLRGEKVYLRALEPEDLDFVHELENTEDFWEVSATRVPYSRFMIRKYLENAHRDIYDYKQLRLVICNNEDKNIGLIDIFDLEPRDRRAALGILISEAGERRKGYGAESLSLICNYCFRHLALHQVYANVTEGNLASVKLFEGQNFRKAGIKKDWNFLNGSFKDEILYQLINDVH</sequence>
<evidence type="ECO:0000313" key="2">
    <source>
        <dbReference type="EMBL" id="MDT0644500.1"/>
    </source>
</evidence>
<dbReference type="InterPro" id="IPR016181">
    <property type="entry name" value="Acyl_CoA_acyltransferase"/>
</dbReference>
<dbReference type="Gene3D" id="3.40.630.30">
    <property type="match status" value="1"/>
</dbReference>
<feature type="domain" description="N-acetyltransferase" evidence="1">
    <location>
        <begin position="9"/>
        <end position="174"/>
    </location>
</feature>
<reference evidence="2 3" key="1">
    <citation type="submission" date="2023-09" db="EMBL/GenBank/DDBJ databases">
        <authorList>
            <person name="Rey-Velasco X."/>
        </authorList>
    </citation>
    <scope>NUCLEOTIDE SEQUENCE [LARGE SCALE GENOMIC DNA]</scope>
    <source>
        <strain evidence="2 3">F363</strain>
    </source>
</reference>
<dbReference type="Pfam" id="PF13302">
    <property type="entry name" value="Acetyltransf_3"/>
    <property type="match status" value="1"/>
</dbReference>
<dbReference type="Proteomes" id="UP001262889">
    <property type="component" value="Unassembled WGS sequence"/>
</dbReference>
<accession>A0ABU3CET1</accession>
<gene>
    <name evidence="2" type="ORF">RM553_16795</name>
</gene>
<comment type="caution">
    <text evidence="2">The sequence shown here is derived from an EMBL/GenBank/DDBJ whole genome shotgun (WGS) entry which is preliminary data.</text>
</comment>
<organism evidence="2 3">
    <name type="scientific">Autumnicola tepida</name>
    <dbReference type="NCBI Taxonomy" id="3075595"/>
    <lineage>
        <taxon>Bacteria</taxon>
        <taxon>Pseudomonadati</taxon>
        <taxon>Bacteroidota</taxon>
        <taxon>Flavobacteriia</taxon>
        <taxon>Flavobacteriales</taxon>
        <taxon>Flavobacteriaceae</taxon>
        <taxon>Autumnicola</taxon>
    </lineage>
</organism>
<protein>
    <submittedName>
        <fullName evidence="2">GNAT family N-acetyltransferase</fullName>
    </submittedName>
</protein>
<evidence type="ECO:0000259" key="1">
    <source>
        <dbReference type="PROSITE" id="PS51186"/>
    </source>
</evidence>
<dbReference type="PROSITE" id="PS51186">
    <property type="entry name" value="GNAT"/>
    <property type="match status" value="1"/>
</dbReference>
<proteinExistence type="predicted"/>
<dbReference type="SUPFAM" id="SSF55729">
    <property type="entry name" value="Acyl-CoA N-acyltransferases (Nat)"/>
    <property type="match status" value="1"/>
</dbReference>
<dbReference type="PANTHER" id="PTHR43415:SF3">
    <property type="entry name" value="GNAT-FAMILY ACETYLTRANSFERASE"/>
    <property type="match status" value="1"/>
</dbReference>